<accession>A0A8J5NEP3</accession>
<organism evidence="2 3">
    <name type="scientific">Homarus americanus</name>
    <name type="common">American lobster</name>
    <dbReference type="NCBI Taxonomy" id="6706"/>
    <lineage>
        <taxon>Eukaryota</taxon>
        <taxon>Metazoa</taxon>
        <taxon>Ecdysozoa</taxon>
        <taxon>Arthropoda</taxon>
        <taxon>Crustacea</taxon>
        <taxon>Multicrustacea</taxon>
        <taxon>Malacostraca</taxon>
        <taxon>Eumalacostraca</taxon>
        <taxon>Eucarida</taxon>
        <taxon>Decapoda</taxon>
        <taxon>Pleocyemata</taxon>
        <taxon>Astacidea</taxon>
        <taxon>Nephropoidea</taxon>
        <taxon>Nephropidae</taxon>
        <taxon>Homarus</taxon>
    </lineage>
</organism>
<dbReference type="Proteomes" id="UP000747542">
    <property type="component" value="Unassembled WGS sequence"/>
</dbReference>
<name>A0A8J5NEP3_HOMAM</name>
<feature type="region of interest" description="Disordered" evidence="1">
    <location>
        <begin position="34"/>
        <end position="79"/>
    </location>
</feature>
<evidence type="ECO:0000256" key="1">
    <source>
        <dbReference type="SAM" id="MobiDB-lite"/>
    </source>
</evidence>
<feature type="compositionally biased region" description="Basic and acidic residues" evidence="1">
    <location>
        <begin position="55"/>
        <end position="70"/>
    </location>
</feature>
<dbReference type="AlphaFoldDB" id="A0A8J5NEP3"/>
<proteinExistence type="predicted"/>
<evidence type="ECO:0000313" key="3">
    <source>
        <dbReference type="Proteomes" id="UP000747542"/>
    </source>
</evidence>
<keyword evidence="3" id="KW-1185">Reference proteome</keyword>
<dbReference type="EMBL" id="JAHLQT010000697">
    <property type="protein sequence ID" value="KAG7178144.1"/>
    <property type="molecule type" value="Genomic_DNA"/>
</dbReference>
<sequence>MKDIGLQSHDVAEIGISSAWQAGFDELESEDIEEVLASHTEELTNEDLQQLTEHSAVEDHDEEEPHERQLSRGWQKRSK</sequence>
<reference evidence="2" key="1">
    <citation type="journal article" date="2021" name="Sci. Adv.">
        <title>The American lobster genome reveals insights on longevity, neural, and immune adaptations.</title>
        <authorList>
            <person name="Polinski J.M."/>
            <person name="Zimin A.V."/>
            <person name="Clark K.F."/>
            <person name="Kohn A.B."/>
            <person name="Sadowski N."/>
            <person name="Timp W."/>
            <person name="Ptitsyn A."/>
            <person name="Khanna P."/>
            <person name="Romanova D.Y."/>
            <person name="Williams P."/>
            <person name="Greenwood S.J."/>
            <person name="Moroz L.L."/>
            <person name="Walt D.R."/>
            <person name="Bodnar A.G."/>
        </authorList>
    </citation>
    <scope>NUCLEOTIDE SEQUENCE</scope>
    <source>
        <strain evidence="2">GMGI-L3</strain>
    </source>
</reference>
<comment type="caution">
    <text evidence="2">The sequence shown here is derived from an EMBL/GenBank/DDBJ whole genome shotgun (WGS) entry which is preliminary data.</text>
</comment>
<evidence type="ECO:0000313" key="2">
    <source>
        <dbReference type="EMBL" id="KAG7178144.1"/>
    </source>
</evidence>
<protein>
    <submittedName>
        <fullName evidence="2">Uncharacterized protein</fullName>
    </submittedName>
</protein>
<gene>
    <name evidence="2" type="ORF">Hamer_G003921</name>
</gene>